<evidence type="ECO:0000313" key="1">
    <source>
        <dbReference type="EMBL" id="KLO19913.1"/>
    </source>
</evidence>
<dbReference type="InParanoid" id="A0A0H2SDZ8"/>
<evidence type="ECO:0008006" key="3">
    <source>
        <dbReference type="Google" id="ProtNLM"/>
    </source>
</evidence>
<dbReference type="Gene3D" id="3.30.420.40">
    <property type="match status" value="2"/>
</dbReference>
<accession>A0A0H2SDZ8</accession>
<dbReference type="InterPro" id="IPR043129">
    <property type="entry name" value="ATPase_NBD"/>
</dbReference>
<reference evidence="1 2" key="1">
    <citation type="submission" date="2015-04" db="EMBL/GenBank/DDBJ databases">
        <title>Complete genome sequence of Schizopora paradoxa KUC8140, a cosmopolitan wood degrader in East Asia.</title>
        <authorList>
            <consortium name="DOE Joint Genome Institute"/>
            <person name="Min B."/>
            <person name="Park H."/>
            <person name="Jang Y."/>
            <person name="Kim J.-J."/>
            <person name="Kim K.H."/>
            <person name="Pangilinan J."/>
            <person name="Lipzen A."/>
            <person name="Riley R."/>
            <person name="Grigoriev I.V."/>
            <person name="Spatafora J.W."/>
            <person name="Choi I.-G."/>
        </authorList>
    </citation>
    <scope>NUCLEOTIDE SEQUENCE [LARGE SCALE GENOMIC DNA]</scope>
    <source>
        <strain evidence="1 2">KUC8140</strain>
    </source>
</reference>
<dbReference type="PANTHER" id="PTHR14187">
    <property type="entry name" value="ALPHA KINASE/ELONGATION FACTOR 2 KINASE"/>
    <property type="match status" value="1"/>
</dbReference>
<name>A0A0H2SDZ8_9AGAM</name>
<gene>
    <name evidence="1" type="ORF">SCHPADRAFT_864553</name>
</gene>
<sequence>MAESKSSKYKGNSRRLVIAFDVGTTFSGISYCILDPGSPPKICSVTRYPGQEHASGSSKIPSVLYYDGSGQVRAAGAEVDLPENVEKAEDEEWLKVEWFKMRMAPKSMPTALQTSALPPLPPSKTVMEVFGDFMKYLMQCAERFIVDTHATLSRSWTELRNSAIFVIGHPNGWEGAQQARMRNSAVYARLVPDTPEGRSRVKFVTEGEASLHYCLRGGFVDNKSRGFIIADLGGGTLDFSAYKVTGTNPLRAVEVATTKCALEGSTLVTLRAKGFVKEKLRNSKFGSDDHVKQISDKFDETTKKTFRAVSDVCLVAFGSITEKDPDYGIRSGKLKILGEEVGSFFEPSIEVTVKNITDQIREADVKVATIYLVGGFAASPYVRAQLNERLAKLKLTVSIPDGQTSKAVAEGAVSFYLDNFVTSRIAKYSYGTRYSFFYDPEIREHLKRKKNVWTRPSGQKMISGGFKTVLTKGTAMDSAKDFRQHYGSEISSLSDLRTQTLEIFSYAGSSRPPDWEDQIPDKGLLKSLCVVSADLTSLRSSLSPEVTSSGKRFWAYSYDIVISFGGTELVAQIAWKENGVERWSPAQVLYEDDSAIVEEPVVADTNDDEVPKPDLTPAIDRFFKRFRI</sequence>
<proteinExistence type="predicted"/>
<evidence type="ECO:0000313" key="2">
    <source>
        <dbReference type="Proteomes" id="UP000053477"/>
    </source>
</evidence>
<organism evidence="1 2">
    <name type="scientific">Schizopora paradoxa</name>
    <dbReference type="NCBI Taxonomy" id="27342"/>
    <lineage>
        <taxon>Eukaryota</taxon>
        <taxon>Fungi</taxon>
        <taxon>Dikarya</taxon>
        <taxon>Basidiomycota</taxon>
        <taxon>Agaricomycotina</taxon>
        <taxon>Agaricomycetes</taxon>
        <taxon>Hymenochaetales</taxon>
        <taxon>Schizoporaceae</taxon>
        <taxon>Schizopora</taxon>
    </lineage>
</organism>
<dbReference type="AlphaFoldDB" id="A0A0H2SDZ8"/>
<dbReference type="SUPFAM" id="SSF53067">
    <property type="entry name" value="Actin-like ATPase domain"/>
    <property type="match status" value="2"/>
</dbReference>
<dbReference type="Proteomes" id="UP000053477">
    <property type="component" value="Unassembled WGS sequence"/>
</dbReference>
<dbReference type="OrthoDB" id="2963168at2759"/>
<dbReference type="EMBL" id="KQ085884">
    <property type="protein sequence ID" value="KLO19913.1"/>
    <property type="molecule type" value="Genomic_DNA"/>
</dbReference>
<dbReference type="Gene3D" id="3.90.640.10">
    <property type="entry name" value="Actin, Chain A, domain 4"/>
    <property type="match status" value="1"/>
</dbReference>
<dbReference type="CDD" id="cd10170">
    <property type="entry name" value="ASKHA_NBD_HSP70"/>
    <property type="match status" value="1"/>
</dbReference>
<dbReference type="STRING" id="27342.A0A0H2SDZ8"/>
<keyword evidence="2" id="KW-1185">Reference proteome</keyword>
<dbReference type="PANTHER" id="PTHR14187:SF5">
    <property type="entry name" value="HEAT SHOCK 70 KDA PROTEIN 12A"/>
    <property type="match status" value="1"/>
</dbReference>
<protein>
    <recommendedName>
        <fullName evidence="3">Actin-like ATPase domain-containing protein</fullName>
    </recommendedName>
</protein>